<proteinExistence type="predicted"/>
<dbReference type="AlphaFoldDB" id="W7XDK8"/>
<gene>
    <name evidence="1" type="ORF">TTHERM_000225939</name>
</gene>
<sequence length="129" mass="15996">MIKKIFHQQDFELVFYKMFLLLKYLIQVLKYDELDSIIFQYLDYVQLKTKKTNQNIYEKVCKGTIQQNSQIQYNIQLYIVQKVFKYNIQYFFKFLRFLNNLHQNKIRKILLIGWRDNTFSYILSLIYTC</sequence>
<evidence type="ECO:0000313" key="2">
    <source>
        <dbReference type="Proteomes" id="UP000009168"/>
    </source>
</evidence>
<keyword evidence="2" id="KW-1185">Reference proteome</keyword>
<evidence type="ECO:0000313" key="1">
    <source>
        <dbReference type="EMBL" id="EWS74728.1"/>
    </source>
</evidence>
<protein>
    <submittedName>
        <fullName evidence="1">Uncharacterized protein</fullName>
    </submittedName>
</protein>
<name>W7XDK8_TETTS</name>
<reference evidence="2" key="1">
    <citation type="journal article" date="2006" name="PLoS Biol.">
        <title>Macronuclear genome sequence of the ciliate Tetrahymena thermophila, a model eukaryote.</title>
        <authorList>
            <person name="Eisen J.A."/>
            <person name="Coyne R.S."/>
            <person name="Wu M."/>
            <person name="Wu D."/>
            <person name="Thiagarajan M."/>
            <person name="Wortman J.R."/>
            <person name="Badger J.H."/>
            <person name="Ren Q."/>
            <person name="Amedeo P."/>
            <person name="Jones K.M."/>
            <person name="Tallon L.J."/>
            <person name="Delcher A.L."/>
            <person name="Salzberg S.L."/>
            <person name="Silva J.C."/>
            <person name="Haas B.J."/>
            <person name="Majoros W.H."/>
            <person name="Farzad M."/>
            <person name="Carlton J.M."/>
            <person name="Smith R.K. Jr."/>
            <person name="Garg J."/>
            <person name="Pearlman R.E."/>
            <person name="Karrer K.M."/>
            <person name="Sun L."/>
            <person name="Manning G."/>
            <person name="Elde N.C."/>
            <person name="Turkewitz A.P."/>
            <person name="Asai D.J."/>
            <person name="Wilkes D.E."/>
            <person name="Wang Y."/>
            <person name="Cai H."/>
            <person name="Collins K."/>
            <person name="Stewart B.A."/>
            <person name="Lee S.R."/>
            <person name="Wilamowska K."/>
            <person name="Weinberg Z."/>
            <person name="Ruzzo W.L."/>
            <person name="Wloga D."/>
            <person name="Gaertig J."/>
            <person name="Frankel J."/>
            <person name="Tsao C.-C."/>
            <person name="Gorovsky M.A."/>
            <person name="Keeling P.J."/>
            <person name="Waller R.F."/>
            <person name="Patron N.J."/>
            <person name="Cherry J.M."/>
            <person name="Stover N.A."/>
            <person name="Krieger C.J."/>
            <person name="del Toro C."/>
            <person name="Ryder H.F."/>
            <person name="Williamson S.C."/>
            <person name="Barbeau R.A."/>
            <person name="Hamilton E.P."/>
            <person name="Orias E."/>
        </authorList>
    </citation>
    <scope>NUCLEOTIDE SEQUENCE [LARGE SCALE GENOMIC DNA]</scope>
    <source>
        <strain evidence="2">SB210</strain>
    </source>
</reference>
<dbReference type="KEGG" id="tet:TTHERM_000225939"/>
<dbReference type="GeneID" id="24437902"/>
<accession>W7XDK8</accession>
<dbReference type="InParanoid" id="W7XDK8"/>
<dbReference type="RefSeq" id="XP_012652729.1">
    <property type="nucleotide sequence ID" value="XM_012797275.1"/>
</dbReference>
<dbReference type="EMBL" id="GG662718">
    <property type="protein sequence ID" value="EWS74728.1"/>
    <property type="molecule type" value="Genomic_DNA"/>
</dbReference>
<organism evidence="1 2">
    <name type="scientific">Tetrahymena thermophila (strain SB210)</name>
    <dbReference type="NCBI Taxonomy" id="312017"/>
    <lineage>
        <taxon>Eukaryota</taxon>
        <taxon>Sar</taxon>
        <taxon>Alveolata</taxon>
        <taxon>Ciliophora</taxon>
        <taxon>Intramacronucleata</taxon>
        <taxon>Oligohymenophorea</taxon>
        <taxon>Hymenostomatida</taxon>
        <taxon>Tetrahymenina</taxon>
        <taxon>Tetrahymenidae</taxon>
        <taxon>Tetrahymena</taxon>
    </lineage>
</organism>
<dbReference type="Proteomes" id="UP000009168">
    <property type="component" value="Unassembled WGS sequence"/>
</dbReference>